<dbReference type="InterPro" id="IPR012472">
    <property type="entry name" value="MCP1_TM"/>
</dbReference>
<dbReference type="GO" id="GO:0007005">
    <property type="term" value="P:mitochondrion organization"/>
    <property type="evidence" value="ECO:0007669"/>
    <property type="project" value="TreeGrafter"/>
</dbReference>
<sequence length="327" mass="35968">MDPSLYREDSQTTVISLTELDPSPIDTPPSIDADLELLDMSQQEGMESSASTILASTTLGPGSGHGSVFYLSRIQRFSSYAMSIFTSLHLANVSLVPAVTRSVPASESYLLMTREIYQTTFSEPLLVALPVIAHVGSGIALRLVRWQQNRRRYGRSTSSMYALHKSRDDPRHVRIWPTFSYISASGYAFTVFYSAHAFMNRILPLVADGDSSNIGLAYVAHGFARHPVLARIAYLGLITIGSGHMVWGMAKWLGYAPSMRDWTQSEKLAENKKLRSQRQRHWLSIQGVALAAVAAWCVGGMAVVSRGGLQDGWVGAVYDELFALVGF</sequence>
<feature type="transmembrane region" description="Helical" evidence="1">
    <location>
        <begin position="232"/>
        <end position="250"/>
    </location>
</feature>
<gene>
    <name evidence="3" type="ORF">VHEMI05409</name>
</gene>
<reference evidence="3 4" key="1">
    <citation type="journal article" date="2015" name="Genome Announc.">
        <title>Draft Genome Sequence and Gene Annotation of the Entomopathogenic Fungus Verticillium hemipterigenum.</title>
        <authorList>
            <person name="Horn F."/>
            <person name="Habel A."/>
            <person name="Scharf D.H."/>
            <person name="Dworschak J."/>
            <person name="Brakhage A.A."/>
            <person name="Guthke R."/>
            <person name="Hertweck C."/>
            <person name="Linde J."/>
        </authorList>
    </citation>
    <scope>NUCLEOTIDE SEQUENCE [LARGE SCALE GENOMIC DNA]</scope>
</reference>
<dbReference type="InterPro" id="IPR039960">
    <property type="entry name" value="MCP1"/>
</dbReference>
<accession>A0A0A1SXV1</accession>
<keyword evidence="1" id="KW-0812">Transmembrane</keyword>
<keyword evidence="4" id="KW-1185">Reference proteome</keyword>
<keyword evidence="1" id="KW-1133">Transmembrane helix</keyword>
<feature type="transmembrane region" description="Helical" evidence="1">
    <location>
        <begin position="175"/>
        <end position="195"/>
    </location>
</feature>
<dbReference type="STRING" id="1531966.A0A0A1SXV1"/>
<dbReference type="PANTHER" id="PTHR38409:SF1">
    <property type="entry name" value="MITOCHONDRIAL ADAPTER PROTEIN MCP1"/>
    <property type="match status" value="1"/>
</dbReference>
<dbReference type="AlphaFoldDB" id="A0A0A1SXV1"/>
<dbReference type="GO" id="GO:0055088">
    <property type="term" value="P:lipid homeostasis"/>
    <property type="evidence" value="ECO:0007669"/>
    <property type="project" value="InterPro"/>
</dbReference>
<name>A0A0A1SXV1_9HYPO</name>
<feature type="transmembrane region" description="Helical" evidence="1">
    <location>
        <begin position="282"/>
        <end position="304"/>
    </location>
</feature>
<feature type="domain" description="Mitochondrial adapter protein MCP1 transmembrane" evidence="2">
    <location>
        <begin position="192"/>
        <end position="308"/>
    </location>
</feature>
<evidence type="ECO:0000259" key="2">
    <source>
        <dbReference type="Pfam" id="PF07950"/>
    </source>
</evidence>
<evidence type="ECO:0000313" key="4">
    <source>
        <dbReference type="Proteomes" id="UP000039046"/>
    </source>
</evidence>
<dbReference type="Proteomes" id="UP000039046">
    <property type="component" value="Unassembled WGS sequence"/>
</dbReference>
<proteinExistence type="predicted"/>
<protein>
    <recommendedName>
        <fullName evidence="2">Mitochondrial adapter protein MCP1 transmembrane domain-containing protein</fullName>
    </recommendedName>
</protein>
<organism evidence="3 4">
    <name type="scientific">[Torrubiella] hemipterigena</name>
    <dbReference type="NCBI Taxonomy" id="1531966"/>
    <lineage>
        <taxon>Eukaryota</taxon>
        <taxon>Fungi</taxon>
        <taxon>Dikarya</taxon>
        <taxon>Ascomycota</taxon>
        <taxon>Pezizomycotina</taxon>
        <taxon>Sordariomycetes</taxon>
        <taxon>Hypocreomycetidae</taxon>
        <taxon>Hypocreales</taxon>
        <taxon>Clavicipitaceae</taxon>
        <taxon>Clavicipitaceae incertae sedis</taxon>
        <taxon>'Torrubiella' clade</taxon>
    </lineage>
</organism>
<dbReference type="EMBL" id="CDHN01000002">
    <property type="protein sequence ID" value="CEJ89571.1"/>
    <property type="molecule type" value="Genomic_DNA"/>
</dbReference>
<feature type="transmembrane region" description="Helical" evidence="1">
    <location>
        <begin position="80"/>
        <end position="104"/>
    </location>
</feature>
<evidence type="ECO:0000256" key="1">
    <source>
        <dbReference type="SAM" id="Phobius"/>
    </source>
</evidence>
<keyword evidence="1" id="KW-0472">Membrane</keyword>
<dbReference type="Pfam" id="PF07950">
    <property type="entry name" value="MCP1_TM"/>
    <property type="match status" value="1"/>
</dbReference>
<dbReference type="HOGENOM" id="CLU_060790_0_0_1"/>
<evidence type="ECO:0000313" key="3">
    <source>
        <dbReference type="EMBL" id="CEJ89571.1"/>
    </source>
</evidence>
<dbReference type="OrthoDB" id="10259513at2759"/>
<dbReference type="GO" id="GO:0005741">
    <property type="term" value="C:mitochondrial outer membrane"/>
    <property type="evidence" value="ECO:0007669"/>
    <property type="project" value="TreeGrafter"/>
</dbReference>
<dbReference type="PANTHER" id="PTHR38409">
    <property type="entry name" value="MDM10-COMPLEMENTING PROTEIN 1"/>
    <property type="match status" value="1"/>
</dbReference>
<feature type="transmembrane region" description="Helical" evidence="1">
    <location>
        <begin position="124"/>
        <end position="144"/>
    </location>
</feature>